<evidence type="ECO:0000313" key="5">
    <source>
        <dbReference type="EMBL" id="KHN04328.1"/>
    </source>
</evidence>
<dbReference type="Pfam" id="PF04043">
    <property type="entry name" value="PMEI"/>
    <property type="match status" value="1"/>
</dbReference>
<keyword evidence="1 3" id="KW-0732">Signal</keyword>
<organism evidence="5">
    <name type="scientific">Glycine soja</name>
    <name type="common">Wild soybean</name>
    <dbReference type="NCBI Taxonomy" id="3848"/>
    <lineage>
        <taxon>Eukaryota</taxon>
        <taxon>Viridiplantae</taxon>
        <taxon>Streptophyta</taxon>
        <taxon>Embryophyta</taxon>
        <taxon>Tracheophyta</taxon>
        <taxon>Spermatophyta</taxon>
        <taxon>Magnoliopsida</taxon>
        <taxon>eudicotyledons</taxon>
        <taxon>Gunneridae</taxon>
        <taxon>Pentapetalae</taxon>
        <taxon>rosids</taxon>
        <taxon>fabids</taxon>
        <taxon>Fabales</taxon>
        <taxon>Fabaceae</taxon>
        <taxon>Papilionoideae</taxon>
        <taxon>50 kb inversion clade</taxon>
        <taxon>NPAAA clade</taxon>
        <taxon>indigoferoid/millettioid clade</taxon>
        <taxon>Phaseoleae</taxon>
        <taxon>Glycine</taxon>
        <taxon>Glycine subgen. Soja</taxon>
    </lineage>
</organism>
<dbReference type="PANTHER" id="PTHR31080">
    <property type="entry name" value="PECTINESTERASE INHIBITOR-LIKE"/>
    <property type="match status" value="1"/>
</dbReference>
<accession>A0A0B2P9H9</accession>
<proteinExistence type="inferred from homology"/>
<reference evidence="5" key="1">
    <citation type="submission" date="2014-07" db="EMBL/GenBank/DDBJ databases">
        <title>Identification of a novel salt tolerance gene in wild soybean by whole-genome sequencing.</title>
        <authorList>
            <person name="Lam H.-M."/>
            <person name="Qi X."/>
            <person name="Li M.-W."/>
            <person name="Liu X."/>
            <person name="Xie M."/>
            <person name="Ni M."/>
            <person name="Xu X."/>
        </authorList>
    </citation>
    <scope>NUCLEOTIDE SEQUENCE [LARGE SCALE GENOMIC DNA]</scope>
    <source>
        <tissue evidence="5">Root</tissue>
    </source>
</reference>
<dbReference type="SMART" id="SM00856">
    <property type="entry name" value="PMEI"/>
    <property type="match status" value="1"/>
</dbReference>
<dbReference type="GO" id="GO:0046910">
    <property type="term" value="F:pectinesterase inhibitor activity"/>
    <property type="evidence" value="ECO:0007669"/>
    <property type="project" value="UniProtKB-ARBA"/>
</dbReference>
<protein>
    <submittedName>
        <fullName evidence="5">21 kDa protein</fullName>
        <ecNumber evidence="5">3.1.1.11</ecNumber>
    </submittedName>
</protein>
<dbReference type="PANTHER" id="PTHR31080:SF207">
    <property type="entry name" value="PECTINESTERASE INHIBITOR 9"/>
    <property type="match status" value="1"/>
</dbReference>
<dbReference type="InterPro" id="IPR035513">
    <property type="entry name" value="Invertase/methylesterase_inhib"/>
</dbReference>
<name>A0A0B2P9H9_GLYSO</name>
<dbReference type="InterPro" id="IPR051955">
    <property type="entry name" value="PME_Inhibitor"/>
</dbReference>
<evidence type="ECO:0000256" key="3">
    <source>
        <dbReference type="SAM" id="SignalP"/>
    </source>
</evidence>
<dbReference type="CDD" id="cd15798">
    <property type="entry name" value="PMEI-like_3"/>
    <property type="match status" value="1"/>
</dbReference>
<evidence type="ECO:0000256" key="2">
    <source>
        <dbReference type="ARBA" id="ARBA00038471"/>
    </source>
</evidence>
<comment type="similarity">
    <text evidence="2">Belongs to the PMEI family.</text>
</comment>
<dbReference type="FunFam" id="1.20.140.40:FF:000005">
    <property type="entry name" value="Pectin methylesterase inhibitor 1"/>
    <property type="match status" value="1"/>
</dbReference>
<keyword evidence="5" id="KW-0378">Hydrolase</keyword>
<dbReference type="AlphaFoldDB" id="A0A0B2P9H9"/>
<evidence type="ECO:0000259" key="4">
    <source>
        <dbReference type="SMART" id="SM00856"/>
    </source>
</evidence>
<feature type="chain" id="PRO_5002073377" evidence="3">
    <location>
        <begin position="28"/>
        <end position="221"/>
    </location>
</feature>
<sequence length="221" mass="23820">MASKLLLTLSLLLLTLILHTFGTTALAKRTNPNPPPNQNPTTTEFIKSSCKATRYPAACVQTLSGYASAIRQSEQQLAVTALSVSVSKTRSCASFVKRMGSVKGMKPREYNALRDCVENMNDSVDRLNQSVKELGLVGMGMGMGKAKGKGKAKDFAWHVSNVQTWVSAAITDQDTCLDGLDGPHVDANLRASVRPRVVYASQVTSNALALVNHFASKYRSA</sequence>
<dbReference type="EC" id="3.1.1.11" evidence="5"/>
<evidence type="ECO:0000256" key="1">
    <source>
        <dbReference type="ARBA" id="ARBA00022729"/>
    </source>
</evidence>
<feature type="signal peptide" evidence="3">
    <location>
        <begin position="1"/>
        <end position="27"/>
    </location>
</feature>
<dbReference type="InterPro" id="IPR006501">
    <property type="entry name" value="Pectinesterase_inhib_dom"/>
</dbReference>
<dbReference type="SUPFAM" id="SSF101148">
    <property type="entry name" value="Plant invertase/pectin methylesterase inhibitor"/>
    <property type="match status" value="1"/>
</dbReference>
<dbReference type="EMBL" id="KN669328">
    <property type="protein sequence ID" value="KHN04328.1"/>
    <property type="molecule type" value="Genomic_DNA"/>
</dbReference>
<dbReference type="Gene3D" id="1.20.140.40">
    <property type="entry name" value="Invertase/pectin methylesterase inhibitor family protein"/>
    <property type="match status" value="1"/>
</dbReference>
<dbReference type="GO" id="GO:0030599">
    <property type="term" value="F:pectinesterase activity"/>
    <property type="evidence" value="ECO:0007669"/>
    <property type="project" value="UniProtKB-EC"/>
</dbReference>
<dbReference type="Proteomes" id="UP000053555">
    <property type="component" value="Unassembled WGS sequence"/>
</dbReference>
<feature type="domain" description="Pectinesterase inhibitor" evidence="4">
    <location>
        <begin position="41"/>
        <end position="210"/>
    </location>
</feature>
<dbReference type="NCBIfam" id="TIGR01614">
    <property type="entry name" value="PME_inhib"/>
    <property type="match status" value="1"/>
</dbReference>
<gene>
    <name evidence="5" type="ORF">glysoja_030922</name>
</gene>